<dbReference type="HOGENOM" id="CLU_2271877_0_0_4"/>
<dbReference type="EMBL" id="CP009238">
    <property type="protein sequence ID" value="AIL33275.1"/>
    <property type="molecule type" value="Genomic_DNA"/>
</dbReference>
<dbReference type="Proteomes" id="UP000028945">
    <property type="component" value="Chromosome"/>
</dbReference>
<protein>
    <recommendedName>
        <fullName evidence="3">Lipoprotein</fullName>
    </recommendedName>
</protein>
<dbReference type="PROSITE" id="PS51257">
    <property type="entry name" value="PROKAR_LIPOPROTEIN"/>
    <property type="match status" value="1"/>
</dbReference>
<sequence length="102" mass="11947">MVRQGFKDFLYTKAMKKLVIFGLSFLLSGCYLMSDFPNDIAYYRDEEVINFMFPKDPNTLEENKQAEEIKAYQKKVWGQVGPKTQTVNFDNNVLSNDEEDKE</sequence>
<evidence type="ECO:0008006" key="3">
    <source>
        <dbReference type="Google" id="ProtNLM"/>
    </source>
</evidence>
<name>A0A077DEL4_9BURK</name>
<accession>A0A077DEL4</accession>
<organism evidence="1 2">
    <name type="scientific">Basilea psittacipulmonis DSM 24701</name>
    <dbReference type="NCBI Taxonomy" id="1072685"/>
    <lineage>
        <taxon>Bacteria</taxon>
        <taxon>Pseudomonadati</taxon>
        <taxon>Pseudomonadota</taxon>
        <taxon>Betaproteobacteria</taxon>
        <taxon>Burkholderiales</taxon>
        <taxon>Alcaligenaceae</taxon>
        <taxon>Basilea</taxon>
    </lineage>
</organism>
<gene>
    <name evidence="1" type="ORF">IX83_08170</name>
</gene>
<reference evidence="1 2" key="1">
    <citation type="journal article" date="2014" name="BMC Genomics">
        <title>A genomic perspective on a new bacterial genus and species from the Alcaligenaceae family, Basilea psittacipulmonis.</title>
        <authorList>
            <person name="Whiteson K.L."/>
            <person name="Hernandez D."/>
            <person name="Lazarevic V."/>
            <person name="Gaia N."/>
            <person name="Farinelli L."/>
            <person name="Francois P."/>
            <person name="Pilo P."/>
            <person name="Frey J."/>
            <person name="Schrenzel J."/>
        </authorList>
    </citation>
    <scope>NUCLEOTIDE SEQUENCE [LARGE SCALE GENOMIC DNA]</scope>
    <source>
        <strain evidence="1 2">DSM 24701</strain>
    </source>
</reference>
<dbReference type="AlphaFoldDB" id="A0A077DEL4"/>
<evidence type="ECO:0000313" key="1">
    <source>
        <dbReference type="EMBL" id="AIL33275.1"/>
    </source>
</evidence>
<proteinExistence type="predicted"/>
<keyword evidence="2" id="KW-1185">Reference proteome</keyword>
<dbReference type="KEGG" id="bpsi:IX83_08170"/>
<evidence type="ECO:0000313" key="2">
    <source>
        <dbReference type="Proteomes" id="UP000028945"/>
    </source>
</evidence>